<gene>
    <name evidence="4" type="ORF">HBH25_20395</name>
</gene>
<dbReference type="InterPro" id="IPR016181">
    <property type="entry name" value="Acyl_CoA_acyltransferase"/>
</dbReference>
<proteinExistence type="predicted"/>
<organism evidence="4 5">
    <name type="scientific">Pseudomonas quercus</name>
    <dbReference type="NCBI Taxonomy" id="2722792"/>
    <lineage>
        <taxon>Bacteria</taxon>
        <taxon>Pseudomonadati</taxon>
        <taxon>Pseudomonadota</taxon>
        <taxon>Gammaproteobacteria</taxon>
        <taxon>Pseudomonadales</taxon>
        <taxon>Pseudomonadaceae</taxon>
        <taxon>Pseudomonas</taxon>
    </lineage>
</organism>
<evidence type="ECO:0000313" key="5">
    <source>
        <dbReference type="Proteomes" id="UP000746535"/>
    </source>
</evidence>
<evidence type="ECO:0000313" key="4">
    <source>
        <dbReference type="EMBL" id="NJP03202.1"/>
    </source>
</evidence>
<evidence type="ECO:0000256" key="1">
    <source>
        <dbReference type="ARBA" id="ARBA00022679"/>
    </source>
</evidence>
<evidence type="ECO:0000259" key="3">
    <source>
        <dbReference type="PROSITE" id="PS51186"/>
    </source>
</evidence>
<dbReference type="PANTHER" id="PTHR43800">
    <property type="entry name" value="PEPTIDYL-LYSINE N-ACETYLTRANSFERASE YJAB"/>
    <property type="match status" value="1"/>
</dbReference>
<dbReference type="EMBL" id="JAAVJI010000016">
    <property type="protein sequence ID" value="NJP03202.1"/>
    <property type="molecule type" value="Genomic_DNA"/>
</dbReference>
<dbReference type="InterPro" id="IPR000182">
    <property type="entry name" value="GNAT_dom"/>
</dbReference>
<dbReference type="PROSITE" id="PS51186">
    <property type="entry name" value="GNAT"/>
    <property type="match status" value="1"/>
</dbReference>
<reference evidence="4 5" key="1">
    <citation type="submission" date="2020-03" db="EMBL/GenBank/DDBJ databases">
        <authorList>
            <person name="Wang L."/>
            <person name="He N."/>
            <person name="Li Y."/>
            <person name="Fang Y."/>
            <person name="Zhang F."/>
        </authorList>
    </citation>
    <scope>NUCLEOTIDE SEQUENCE [LARGE SCALE GENOMIC DNA]</scope>
    <source>
        <strain evidence="5">hsmgli-8</strain>
    </source>
</reference>
<sequence>MHTYYLRLSGTEDVADLCRISAEARLRYRTFRSLAHIAEAPALSPARLEACRVVVALDSESQKILGFVAMRLLDGLVYLDNISVDPSASGVGIGAKLLSAVTEHAECLGVQAVSLTTFREPLWNGPWFRKHGFRTMPAADIGEGLKQVMARQWLTLDATTRETLWRVLCDQ</sequence>
<name>A0ABX0YM29_9PSED</name>
<dbReference type="Proteomes" id="UP000746535">
    <property type="component" value="Unassembled WGS sequence"/>
</dbReference>
<evidence type="ECO:0000256" key="2">
    <source>
        <dbReference type="ARBA" id="ARBA00023315"/>
    </source>
</evidence>
<dbReference type="CDD" id="cd04301">
    <property type="entry name" value="NAT_SF"/>
    <property type="match status" value="1"/>
</dbReference>
<accession>A0ABX0YM29</accession>
<keyword evidence="1" id="KW-0808">Transferase</keyword>
<dbReference type="SUPFAM" id="SSF55729">
    <property type="entry name" value="Acyl-CoA N-acyltransferases (Nat)"/>
    <property type="match status" value="1"/>
</dbReference>
<dbReference type="Pfam" id="PF13508">
    <property type="entry name" value="Acetyltransf_7"/>
    <property type="match status" value="1"/>
</dbReference>
<protein>
    <submittedName>
        <fullName evidence="4">GNAT family N-acetyltransferase</fullName>
    </submittedName>
</protein>
<dbReference type="PANTHER" id="PTHR43800:SF1">
    <property type="entry name" value="PEPTIDYL-LYSINE N-ACETYLTRANSFERASE YJAB"/>
    <property type="match status" value="1"/>
</dbReference>
<comment type="caution">
    <text evidence="4">The sequence shown here is derived from an EMBL/GenBank/DDBJ whole genome shotgun (WGS) entry which is preliminary data.</text>
</comment>
<keyword evidence="2" id="KW-0012">Acyltransferase</keyword>
<keyword evidence="5" id="KW-1185">Reference proteome</keyword>
<dbReference type="Gene3D" id="3.40.630.30">
    <property type="match status" value="1"/>
</dbReference>
<feature type="domain" description="N-acetyltransferase" evidence="3">
    <location>
        <begin position="4"/>
        <end position="154"/>
    </location>
</feature>
<dbReference type="RefSeq" id="WP_168085770.1">
    <property type="nucleotide sequence ID" value="NZ_JAAVJI010000016.1"/>
</dbReference>